<feature type="region of interest" description="Disordered" evidence="2">
    <location>
        <begin position="99"/>
        <end position="209"/>
    </location>
</feature>
<comment type="caution">
    <text evidence="3">The sequence shown here is derived from an EMBL/GenBank/DDBJ whole genome shotgun (WGS) entry which is preliminary data.</text>
</comment>
<dbReference type="PANTHER" id="PTHR23159">
    <property type="entry name" value="CENTROSOMAL PROTEIN 2"/>
    <property type="match status" value="1"/>
</dbReference>
<evidence type="ECO:0000256" key="1">
    <source>
        <dbReference type="SAM" id="Coils"/>
    </source>
</evidence>
<name>A0ABQ5KWD5_9EUKA</name>
<feature type="coiled-coil region" evidence="1">
    <location>
        <begin position="404"/>
        <end position="442"/>
    </location>
</feature>
<dbReference type="Gene3D" id="1.10.287.1490">
    <property type="match status" value="1"/>
</dbReference>
<dbReference type="Proteomes" id="UP001057375">
    <property type="component" value="Unassembled WGS sequence"/>
</dbReference>
<accession>A0ABQ5KWD5</accession>
<reference evidence="3" key="1">
    <citation type="submission" date="2022-03" db="EMBL/GenBank/DDBJ databases">
        <title>Draft genome sequence of Aduncisulcus paluster, a free-living microaerophilic Fornicata.</title>
        <authorList>
            <person name="Yuyama I."/>
            <person name="Kume K."/>
            <person name="Tamura T."/>
            <person name="Inagaki Y."/>
            <person name="Hashimoto T."/>
        </authorList>
    </citation>
    <scope>NUCLEOTIDE SEQUENCE</scope>
    <source>
        <strain evidence="3">NY0171</strain>
    </source>
</reference>
<feature type="region of interest" description="Disordered" evidence="2">
    <location>
        <begin position="1"/>
        <end position="48"/>
    </location>
</feature>
<feature type="non-terminal residue" evidence="3">
    <location>
        <position position="1"/>
    </location>
</feature>
<organism evidence="3 4">
    <name type="scientific">Aduncisulcus paluster</name>
    <dbReference type="NCBI Taxonomy" id="2918883"/>
    <lineage>
        <taxon>Eukaryota</taxon>
        <taxon>Metamonada</taxon>
        <taxon>Carpediemonas-like organisms</taxon>
        <taxon>Aduncisulcus</taxon>
    </lineage>
</organism>
<evidence type="ECO:0000256" key="2">
    <source>
        <dbReference type="SAM" id="MobiDB-lite"/>
    </source>
</evidence>
<dbReference type="EMBL" id="BQXS01011194">
    <property type="protein sequence ID" value="GKT36321.1"/>
    <property type="molecule type" value="Genomic_DNA"/>
</dbReference>
<keyword evidence="1" id="KW-0175">Coiled coil</keyword>
<feature type="coiled-coil region" evidence="1">
    <location>
        <begin position="798"/>
        <end position="850"/>
    </location>
</feature>
<dbReference type="PANTHER" id="PTHR23159:SF31">
    <property type="entry name" value="CENTROSOME-ASSOCIATED PROTEIN CEP250 ISOFORM X1"/>
    <property type="match status" value="1"/>
</dbReference>
<gene>
    <name evidence="3" type="ORF">ADUPG1_009307</name>
</gene>
<keyword evidence="4" id="KW-1185">Reference proteome</keyword>
<proteinExistence type="predicted"/>
<feature type="coiled-coil region" evidence="1">
    <location>
        <begin position="538"/>
        <end position="565"/>
    </location>
</feature>
<sequence length="853" mass="98380">DHTVLKDAHTKLEEEHEQLKEERDQIQEKQDTLEAEHDRLANDHTVLKDAHTKLEEERDQLKEERDHLQEELETLEAEHDRLANDHTVLKDAHTKLEVERDQLKEERDQIQEKQDTLEAEHDRLANDHTVLKDAHTKLEEERDQLKEERDQIQEKQDTLEAEHDRLANDHTVLKDAHTKLEEERDQLKEERDHLQEELEKEPSESAELKESNIQVCDVLKHGDLMTPDFICKGEGDSGCNSDEMMRVSELSPGETGEEFGSGQFSMMNMSESLFISLVEEGVSRVLGRSRFHESHLSDHIIGGAISEEDDSFVSVQDMEFPGHLKPFSYYLNIEKCLGNVVGISRACFDFLKLSSQKFSGIRKEIDSYKYFLQNTLSTISKSLISLMSTISGLQNDLTNANLINTHLSGENSSLQRQLDEKQMEFDDQISQMLTKINELEQKELCLRGDLDLQTKRNDELQKDISQHISLSSVIERECQTDISGYHFDISQIDPKIDIMEILPSKNEEVSDIPVTVEMSSNTDHIIYVETSTQTDHAAKKKARKLQQLEKRRERESARRASLAESEYSYDIDGFMSARSSARSYIHPLGSCSPRILPSIHEGHIERNPLLFPIVEHFALIFNSVSKVAKECDLFEESIFGGDSSMSISARELSSRDSFRSSSLKPHNVPVLDFDFHSLSSSSANPSCHEHHVPKFQCEGTCINFSDKHFRDSKFESLKYVDFLDIKMDKVDISLFYNTLKPLAEYFNLAFSTEIQCDPTYQHIDPDSIVKDHFFPDYDSLSKIISQIFHQFGFIISKNTELMRAAKIQEDKLQKEKRDNSIKIEVLRSSFERQKDDLRSQLKRLQQENRNLLG</sequence>
<evidence type="ECO:0000313" key="4">
    <source>
        <dbReference type="Proteomes" id="UP001057375"/>
    </source>
</evidence>
<evidence type="ECO:0000313" key="3">
    <source>
        <dbReference type="EMBL" id="GKT36321.1"/>
    </source>
</evidence>
<protein>
    <submittedName>
        <fullName evidence="3">Uncharacterized protein</fullName>
    </submittedName>
</protein>